<protein>
    <recommendedName>
        <fullName evidence="5">Pyrroline-5-carboxylate reductase</fullName>
        <shortName evidence="5">P5C reductase</shortName>
        <shortName evidence="5">P5CR</shortName>
        <ecNumber evidence="5">1.5.1.2</ecNumber>
    </recommendedName>
    <alternativeName>
        <fullName evidence="5">PCA reductase</fullName>
    </alternativeName>
</protein>
<dbReference type="EMBL" id="AYZF01000008">
    <property type="protein sequence ID" value="KRN06791.1"/>
    <property type="molecule type" value="Genomic_DNA"/>
</dbReference>
<dbReference type="Gene3D" id="3.40.50.720">
    <property type="entry name" value="NAD(P)-binding Rossmann-like Domain"/>
    <property type="match status" value="1"/>
</dbReference>
<gene>
    <name evidence="5" type="primary">proC</name>
    <name evidence="8" type="ORF">FD15_GL000348</name>
</gene>
<dbReference type="GO" id="GO:0055129">
    <property type="term" value="P:L-proline biosynthetic process"/>
    <property type="evidence" value="ECO:0007669"/>
    <property type="project" value="UniProtKB-UniRule"/>
</dbReference>
<evidence type="ECO:0000256" key="3">
    <source>
        <dbReference type="ARBA" id="ARBA00022857"/>
    </source>
</evidence>
<evidence type="ECO:0000259" key="6">
    <source>
        <dbReference type="Pfam" id="PF03807"/>
    </source>
</evidence>
<dbReference type="InterPro" id="IPR036291">
    <property type="entry name" value="NAD(P)-bd_dom_sf"/>
</dbReference>
<dbReference type="SUPFAM" id="SSF51735">
    <property type="entry name" value="NAD(P)-binding Rossmann-fold domains"/>
    <property type="match status" value="1"/>
</dbReference>
<keyword evidence="3 5" id="KW-0521">NADP</keyword>
<comment type="subcellular location">
    <subcellularLocation>
        <location evidence="5">Cytoplasm</location>
    </subcellularLocation>
</comment>
<dbReference type="SUPFAM" id="SSF48179">
    <property type="entry name" value="6-phosphogluconate dehydrogenase C-terminal domain-like"/>
    <property type="match status" value="1"/>
</dbReference>
<dbReference type="GO" id="GO:0005737">
    <property type="term" value="C:cytoplasm"/>
    <property type="evidence" value="ECO:0007669"/>
    <property type="project" value="UniProtKB-SubCell"/>
</dbReference>
<comment type="catalytic activity">
    <reaction evidence="5">
        <text>L-proline + NADP(+) = (S)-1-pyrroline-5-carboxylate + NADPH + 2 H(+)</text>
        <dbReference type="Rhea" id="RHEA:14109"/>
        <dbReference type="ChEBI" id="CHEBI:15378"/>
        <dbReference type="ChEBI" id="CHEBI:17388"/>
        <dbReference type="ChEBI" id="CHEBI:57783"/>
        <dbReference type="ChEBI" id="CHEBI:58349"/>
        <dbReference type="ChEBI" id="CHEBI:60039"/>
        <dbReference type="EC" id="1.5.1.2"/>
    </reaction>
</comment>
<dbReference type="HAMAP" id="MF_01925">
    <property type="entry name" value="P5C_reductase"/>
    <property type="match status" value="1"/>
</dbReference>
<dbReference type="AlphaFoldDB" id="A0A0R2E0P0"/>
<dbReference type="STRING" id="1423806.FD15_GL000348"/>
<evidence type="ECO:0000256" key="2">
    <source>
        <dbReference type="ARBA" id="ARBA00022650"/>
    </source>
</evidence>
<keyword evidence="2 5" id="KW-0641">Proline biosynthesis</keyword>
<keyword evidence="9" id="KW-1185">Reference proteome</keyword>
<dbReference type="PATRIC" id="fig|1423806.3.peg.357"/>
<keyword evidence="5" id="KW-0028">Amino-acid biosynthesis</keyword>
<feature type="domain" description="Pyrroline-5-carboxylate reductase dimerisation" evidence="7">
    <location>
        <begin position="162"/>
        <end position="266"/>
    </location>
</feature>
<comment type="caution">
    <text evidence="8">The sequence shown here is derived from an EMBL/GenBank/DDBJ whole genome shotgun (WGS) entry which is preliminary data.</text>
</comment>
<proteinExistence type="inferred from homology"/>
<dbReference type="UniPathway" id="UPA00098">
    <property type="reaction ID" value="UER00361"/>
</dbReference>
<comment type="catalytic activity">
    <reaction evidence="5">
        <text>L-proline + NAD(+) = (S)-1-pyrroline-5-carboxylate + NADH + 2 H(+)</text>
        <dbReference type="Rhea" id="RHEA:14105"/>
        <dbReference type="ChEBI" id="CHEBI:15378"/>
        <dbReference type="ChEBI" id="CHEBI:17388"/>
        <dbReference type="ChEBI" id="CHEBI:57540"/>
        <dbReference type="ChEBI" id="CHEBI:57945"/>
        <dbReference type="ChEBI" id="CHEBI:60039"/>
        <dbReference type="EC" id="1.5.1.2"/>
    </reaction>
</comment>
<reference evidence="8 9" key="1">
    <citation type="journal article" date="2015" name="Genome Announc.">
        <title>Expanding the biotechnology potential of lactobacilli through comparative genomics of 213 strains and associated genera.</title>
        <authorList>
            <person name="Sun Z."/>
            <person name="Harris H.M."/>
            <person name="McCann A."/>
            <person name="Guo C."/>
            <person name="Argimon S."/>
            <person name="Zhang W."/>
            <person name="Yang X."/>
            <person name="Jeffery I.B."/>
            <person name="Cooney J.C."/>
            <person name="Kagawa T.F."/>
            <person name="Liu W."/>
            <person name="Song Y."/>
            <person name="Salvetti E."/>
            <person name="Wrobel A."/>
            <person name="Rasinkangas P."/>
            <person name="Parkhill J."/>
            <person name="Rea M.C."/>
            <person name="O'Sullivan O."/>
            <person name="Ritari J."/>
            <person name="Douillard F.P."/>
            <person name="Paul Ross R."/>
            <person name="Yang R."/>
            <person name="Briner A.E."/>
            <person name="Felis G.E."/>
            <person name="de Vos W.M."/>
            <person name="Barrangou R."/>
            <person name="Klaenhammer T.R."/>
            <person name="Caufield P.W."/>
            <person name="Cui Y."/>
            <person name="Zhang H."/>
            <person name="O'Toole P.W."/>
        </authorList>
    </citation>
    <scope>NUCLEOTIDE SEQUENCE [LARGE SCALE GENOMIC DNA]</scope>
    <source>
        <strain evidence="8 9">DSM 21376</strain>
    </source>
</reference>
<dbReference type="eggNOG" id="COG0345">
    <property type="taxonomic scope" value="Bacteria"/>
</dbReference>
<dbReference type="PIRSF" id="PIRSF000193">
    <property type="entry name" value="Pyrrol-5-carb_rd"/>
    <property type="match status" value="1"/>
</dbReference>
<comment type="similarity">
    <text evidence="1 5">Belongs to the pyrroline-5-carboxylate reductase family.</text>
</comment>
<dbReference type="PANTHER" id="PTHR11645:SF0">
    <property type="entry name" value="PYRROLINE-5-CARBOXYLATE REDUCTASE 3"/>
    <property type="match status" value="1"/>
</dbReference>
<dbReference type="PANTHER" id="PTHR11645">
    <property type="entry name" value="PYRROLINE-5-CARBOXYLATE REDUCTASE"/>
    <property type="match status" value="1"/>
</dbReference>
<name>A0A0R2E0P0_9LACO</name>
<feature type="domain" description="Pyrroline-5-carboxylate reductase catalytic N-terminal" evidence="6">
    <location>
        <begin position="10"/>
        <end position="102"/>
    </location>
</feature>
<comment type="function">
    <text evidence="5">Catalyzes the reduction of 1-pyrroline-5-carboxylate (PCA) to L-proline.</text>
</comment>
<comment type="pathway">
    <text evidence="5">Amino-acid biosynthesis; L-proline biosynthesis; L-proline from L-glutamate 5-semialdehyde: step 1/1.</text>
</comment>
<evidence type="ECO:0000256" key="1">
    <source>
        <dbReference type="ARBA" id="ARBA00005525"/>
    </source>
</evidence>
<dbReference type="Pfam" id="PF14748">
    <property type="entry name" value="P5CR_dimer"/>
    <property type="match status" value="1"/>
</dbReference>
<keyword evidence="5" id="KW-0963">Cytoplasm</keyword>
<dbReference type="InterPro" id="IPR008927">
    <property type="entry name" value="6-PGluconate_DH-like_C_sf"/>
</dbReference>
<accession>A0A0R2E0P0</accession>
<evidence type="ECO:0000256" key="5">
    <source>
        <dbReference type="HAMAP-Rule" id="MF_01925"/>
    </source>
</evidence>
<evidence type="ECO:0000313" key="8">
    <source>
        <dbReference type="EMBL" id="KRN06791.1"/>
    </source>
</evidence>
<dbReference type="Pfam" id="PF03807">
    <property type="entry name" value="F420_oxidored"/>
    <property type="match status" value="1"/>
</dbReference>
<evidence type="ECO:0000259" key="7">
    <source>
        <dbReference type="Pfam" id="PF14748"/>
    </source>
</evidence>
<dbReference type="Proteomes" id="UP000050961">
    <property type="component" value="Unassembled WGS sequence"/>
</dbReference>
<organism evidence="8 9">
    <name type="scientific">Liquorilactobacillus sucicola DSM 21376 = JCM 15457</name>
    <dbReference type="NCBI Taxonomy" id="1423806"/>
    <lineage>
        <taxon>Bacteria</taxon>
        <taxon>Bacillati</taxon>
        <taxon>Bacillota</taxon>
        <taxon>Bacilli</taxon>
        <taxon>Lactobacillales</taxon>
        <taxon>Lactobacillaceae</taxon>
        <taxon>Liquorilactobacillus</taxon>
    </lineage>
</organism>
<evidence type="ECO:0000313" key="9">
    <source>
        <dbReference type="Proteomes" id="UP000050961"/>
    </source>
</evidence>
<dbReference type="InterPro" id="IPR000304">
    <property type="entry name" value="Pyrroline-COOH_reductase"/>
</dbReference>
<dbReference type="Gene3D" id="1.10.3730.10">
    <property type="entry name" value="ProC C-terminal domain-like"/>
    <property type="match status" value="1"/>
</dbReference>
<dbReference type="InterPro" id="IPR028939">
    <property type="entry name" value="P5C_Rdtase_cat_N"/>
</dbReference>
<keyword evidence="4 5" id="KW-0560">Oxidoreductase</keyword>
<dbReference type="InterPro" id="IPR029036">
    <property type="entry name" value="P5CR_dimer"/>
</dbReference>
<sequence length="271" mass="28996">MQMTVTVYAVGGGQMAEAILRAALKKEVIDPSSTTVTDIAEQRVEYLREKYGFDTQAELDKKKLTTADIILLGIRPQDNWKETIAQIGATQTKAQVISIIAGVTLAQLQKASESKLALTRIIPNTLTDTGYGYSGAALGGEADRELVTPFLESFGKVDFIPEEQIDIYTGYAVCGPNYVYNFYIALTNAGVLSGLSRKQANAVALENLKGAAEFLELTGKHAYELLDINNSAGGVGIAAQHAIDASDFAAGIQNAVLAAVKRTTELGKKDE</sequence>
<dbReference type="GO" id="GO:0004735">
    <property type="term" value="F:pyrroline-5-carboxylate reductase activity"/>
    <property type="evidence" value="ECO:0007669"/>
    <property type="project" value="UniProtKB-UniRule"/>
</dbReference>
<evidence type="ECO:0000256" key="4">
    <source>
        <dbReference type="ARBA" id="ARBA00023002"/>
    </source>
</evidence>
<dbReference type="EC" id="1.5.1.2" evidence="5"/>